<evidence type="ECO:0000256" key="1">
    <source>
        <dbReference type="SAM" id="Coils"/>
    </source>
</evidence>
<evidence type="ECO:0008006" key="4">
    <source>
        <dbReference type="Google" id="ProtNLM"/>
    </source>
</evidence>
<dbReference type="KEGG" id="dpa:109543453"/>
<protein>
    <recommendedName>
        <fullName evidence="4">Syntaxin N-terminal domain-containing protein</fullName>
    </recommendedName>
</protein>
<reference evidence="2" key="2">
    <citation type="submission" date="2024-08" db="UniProtKB">
        <authorList>
            <consortium name="EnsemblMetazoa"/>
        </authorList>
    </citation>
    <scope>IDENTIFICATION</scope>
</reference>
<feature type="coiled-coil region" evidence="1">
    <location>
        <begin position="132"/>
        <end position="159"/>
    </location>
</feature>
<dbReference type="EnsemblMetazoa" id="XM_019913183.1">
    <property type="protein sequence ID" value="XP_019768742.1"/>
    <property type="gene ID" value="LOC109543453"/>
</dbReference>
<keyword evidence="3" id="KW-1185">Reference proteome</keyword>
<dbReference type="RefSeq" id="XP_019768742.1">
    <property type="nucleotide sequence ID" value="XM_019913183.2"/>
</dbReference>
<proteinExistence type="predicted"/>
<evidence type="ECO:0000313" key="3">
    <source>
        <dbReference type="Proteomes" id="UP000019118"/>
    </source>
</evidence>
<dbReference type="AlphaFoldDB" id="A0AAR5Q688"/>
<organism evidence="2 3">
    <name type="scientific">Dendroctonus ponderosae</name>
    <name type="common">Mountain pine beetle</name>
    <dbReference type="NCBI Taxonomy" id="77166"/>
    <lineage>
        <taxon>Eukaryota</taxon>
        <taxon>Metazoa</taxon>
        <taxon>Ecdysozoa</taxon>
        <taxon>Arthropoda</taxon>
        <taxon>Hexapoda</taxon>
        <taxon>Insecta</taxon>
        <taxon>Pterygota</taxon>
        <taxon>Neoptera</taxon>
        <taxon>Endopterygota</taxon>
        <taxon>Coleoptera</taxon>
        <taxon>Polyphaga</taxon>
        <taxon>Cucujiformia</taxon>
        <taxon>Curculionidae</taxon>
        <taxon>Scolytinae</taxon>
        <taxon>Dendroctonus</taxon>
    </lineage>
</organism>
<reference evidence="3" key="1">
    <citation type="journal article" date="2013" name="Genome Biol.">
        <title>Draft genome of the mountain pine beetle, Dendroctonus ponderosae Hopkins, a major forest pest.</title>
        <authorList>
            <person name="Keeling C.I."/>
            <person name="Yuen M.M."/>
            <person name="Liao N.Y."/>
            <person name="Docking T.R."/>
            <person name="Chan S.K."/>
            <person name="Taylor G.A."/>
            <person name="Palmquist D.L."/>
            <person name="Jackman S.D."/>
            <person name="Nguyen A."/>
            <person name="Li M."/>
            <person name="Henderson H."/>
            <person name="Janes J.K."/>
            <person name="Zhao Y."/>
            <person name="Pandoh P."/>
            <person name="Moore R."/>
            <person name="Sperling F.A."/>
            <person name="Huber D.P."/>
            <person name="Birol I."/>
            <person name="Jones S.J."/>
            <person name="Bohlmann J."/>
        </authorList>
    </citation>
    <scope>NUCLEOTIDE SEQUENCE</scope>
</reference>
<evidence type="ECO:0000313" key="2">
    <source>
        <dbReference type="EnsemblMetazoa" id="XP_019768742.1"/>
    </source>
</evidence>
<dbReference type="Proteomes" id="UP000019118">
    <property type="component" value="Unassembled WGS sequence"/>
</dbReference>
<sequence>MEASIHLKDENNGKTKSACSEEIRALPGVESQCNFSKATEEVLKANVSKEALENIKQIFDKTRSIRKVADGKHQEIQAQFKDLRERLNSSSECLNRMKKGIDNIKFSYQAKVGEVYRTLSPSTDYVETPRTKEELAEKVEDIRNKIEEIQKRVSIDKDKHSRVIQSYQEAFDHVSTMLENIEQGNYSSMKLKED</sequence>
<dbReference type="GeneID" id="109543453"/>
<keyword evidence="1" id="KW-0175">Coiled coil</keyword>
<accession>A0AAR5Q688</accession>
<name>A0AAR5Q688_DENPD</name>